<dbReference type="PROSITE" id="PS51257">
    <property type="entry name" value="PROKAR_LIPOPROTEIN"/>
    <property type="match status" value="1"/>
</dbReference>
<dbReference type="SUPFAM" id="SSF53850">
    <property type="entry name" value="Periplasmic binding protein-like II"/>
    <property type="match status" value="1"/>
</dbReference>
<dbReference type="GO" id="GO:0015888">
    <property type="term" value="P:thiamine transport"/>
    <property type="evidence" value="ECO:0007669"/>
    <property type="project" value="TreeGrafter"/>
</dbReference>
<reference evidence="2" key="1">
    <citation type="submission" date="2020-10" db="EMBL/GenBank/DDBJ databases">
        <authorList>
            <person name="Castelo-Branco R."/>
            <person name="Eusebio N."/>
            <person name="Adriana R."/>
            <person name="Vieira A."/>
            <person name="Brugerolle De Fraissinette N."/>
            <person name="Rezende De Castro R."/>
            <person name="Schneider M.P."/>
            <person name="Vasconcelos V."/>
            <person name="Leao P.N."/>
        </authorList>
    </citation>
    <scope>NUCLEOTIDE SEQUENCE</scope>
    <source>
        <strain evidence="2">LEGE 07310</strain>
    </source>
</reference>
<dbReference type="Gene3D" id="3.40.190.10">
    <property type="entry name" value="Periplasmic binding protein-like II"/>
    <property type="match status" value="2"/>
</dbReference>
<dbReference type="PANTHER" id="PTHR30006">
    <property type="entry name" value="THIAMINE-BINDING PERIPLASMIC PROTEIN-RELATED"/>
    <property type="match status" value="1"/>
</dbReference>
<accession>A0A8J7AHF2</accession>
<dbReference type="GO" id="GO:0030975">
    <property type="term" value="F:thiamine binding"/>
    <property type="evidence" value="ECO:0007669"/>
    <property type="project" value="TreeGrafter"/>
</dbReference>
<evidence type="ECO:0000313" key="2">
    <source>
        <dbReference type="EMBL" id="MBE9079181.1"/>
    </source>
</evidence>
<dbReference type="InterPro" id="IPR006311">
    <property type="entry name" value="TAT_signal"/>
</dbReference>
<name>A0A8J7AHF2_9CYAN</name>
<dbReference type="Proteomes" id="UP000636505">
    <property type="component" value="Unassembled WGS sequence"/>
</dbReference>
<gene>
    <name evidence="2" type="ORF">IQ241_18065</name>
</gene>
<dbReference type="GO" id="GO:0030976">
    <property type="term" value="F:thiamine pyrophosphate binding"/>
    <property type="evidence" value="ECO:0007669"/>
    <property type="project" value="TreeGrafter"/>
</dbReference>
<evidence type="ECO:0000313" key="3">
    <source>
        <dbReference type="Proteomes" id="UP000636505"/>
    </source>
</evidence>
<dbReference type="PANTHER" id="PTHR30006:SF2">
    <property type="entry name" value="ABC TRANSPORTER SUBSTRATE-BINDING PROTEIN"/>
    <property type="match status" value="1"/>
</dbReference>
<dbReference type="Pfam" id="PF13343">
    <property type="entry name" value="SBP_bac_6"/>
    <property type="match status" value="1"/>
</dbReference>
<keyword evidence="1" id="KW-0732">Signal</keyword>
<dbReference type="AlphaFoldDB" id="A0A8J7AHF2"/>
<dbReference type="EMBL" id="JADEXG010000049">
    <property type="protein sequence ID" value="MBE9079181.1"/>
    <property type="molecule type" value="Genomic_DNA"/>
</dbReference>
<dbReference type="PROSITE" id="PS51318">
    <property type="entry name" value="TAT"/>
    <property type="match status" value="1"/>
</dbReference>
<sequence>MNYRMKRRTFLGSSFVAGMALTGLGSCSSNSQSGSAQADSLVAATYPGNWEEAHRKILVPAFQKATGAEATLTPLLALDQVARLEASANNPPFDTAILDPGPYITAPKEDIFQPFPADMAKNFSEVLPRYQNAGGPEASENWGPIIGLQFAGIAYNPKIITTSPTSWADLWNPAYKGQVGIANMDSTLGTGWMVEISKMNGGSESNLDPAFEALQELLPNLAGVASNPGALSTMIQQGEVAIAPHNIGSIAVLQDKGIDVEWVIPKEGSYAFGTSMHIVQNPVSGTELAAAYIDTALSQEVQAAMAAAPYYIAPVNQSVPLEGVLAEKIAASYDEYEKFIYQDWATISKYRPEWIERFSKAVSA</sequence>
<proteinExistence type="predicted"/>
<keyword evidence="3" id="KW-1185">Reference proteome</keyword>
<dbReference type="RefSeq" id="WP_193909871.1">
    <property type="nucleotide sequence ID" value="NZ_JADEXG010000049.1"/>
</dbReference>
<dbReference type="GO" id="GO:0030288">
    <property type="term" value="C:outer membrane-bounded periplasmic space"/>
    <property type="evidence" value="ECO:0007669"/>
    <property type="project" value="TreeGrafter"/>
</dbReference>
<organism evidence="2 3">
    <name type="scientific">Vasconcelosia minhoensis LEGE 07310</name>
    <dbReference type="NCBI Taxonomy" id="915328"/>
    <lineage>
        <taxon>Bacteria</taxon>
        <taxon>Bacillati</taxon>
        <taxon>Cyanobacteriota</taxon>
        <taxon>Cyanophyceae</taxon>
        <taxon>Nodosilineales</taxon>
        <taxon>Cymatolegaceae</taxon>
        <taxon>Vasconcelosia</taxon>
        <taxon>Vasconcelosia minhoensis</taxon>
    </lineage>
</organism>
<evidence type="ECO:0000256" key="1">
    <source>
        <dbReference type="ARBA" id="ARBA00022729"/>
    </source>
</evidence>
<comment type="caution">
    <text evidence="2">The sequence shown here is derived from an EMBL/GenBank/DDBJ whole genome shotgun (WGS) entry which is preliminary data.</text>
</comment>
<protein>
    <submittedName>
        <fullName evidence="2">Extracellular solute-binding protein</fullName>
    </submittedName>
</protein>